<dbReference type="HAMAP" id="MF_01007">
    <property type="entry name" value="16SrRNA_methyltr_H"/>
    <property type="match status" value="1"/>
</dbReference>
<dbReference type="PIRSF" id="PIRSF004486">
    <property type="entry name" value="MraW"/>
    <property type="match status" value="1"/>
</dbReference>
<evidence type="ECO:0000256" key="6">
    <source>
        <dbReference type="HAMAP-Rule" id="MF_01007"/>
    </source>
</evidence>
<feature type="binding site" evidence="6">
    <location>
        <position position="52"/>
    </location>
    <ligand>
        <name>S-adenosyl-L-methionine</name>
        <dbReference type="ChEBI" id="CHEBI:59789"/>
    </ligand>
</feature>
<evidence type="ECO:0000313" key="7">
    <source>
        <dbReference type="EMBL" id="HIY25892.1"/>
    </source>
</evidence>
<keyword evidence="2 6" id="KW-0698">rRNA processing</keyword>
<accession>A0A9D1YBH1</accession>
<dbReference type="Pfam" id="PF01795">
    <property type="entry name" value="Methyltransf_5"/>
    <property type="match status" value="1"/>
</dbReference>
<dbReference type="Gene3D" id="1.10.150.170">
    <property type="entry name" value="Putative methyltransferase TM0872, insert domain"/>
    <property type="match status" value="1"/>
</dbReference>
<evidence type="ECO:0000256" key="5">
    <source>
        <dbReference type="ARBA" id="ARBA00022691"/>
    </source>
</evidence>
<comment type="caution">
    <text evidence="7">The sequence shown here is derived from an EMBL/GenBank/DDBJ whole genome shotgun (WGS) entry which is preliminary data.</text>
</comment>
<name>A0A9D1YBH1_9FIRM</name>
<evidence type="ECO:0000256" key="2">
    <source>
        <dbReference type="ARBA" id="ARBA00022552"/>
    </source>
</evidence>
<comment type="similarity">
    <text evidence="1 6">Belongs to the methyltransferase superfamily. RsmH family.</text>
</comment>
<evidence type="ECO:0000256" key="3">
    <source>
        <dbReference type="ARBA" id="ARBA00022603"/>
    </source>
</evidence>
<dbReference type="SUPFAM" id="SSF81799">
    <property type="entry name" value="Putative methyltransferase TM0872, insert domain"/>
    <property type="match status" value="1"/>
</dbReference>
<dbReference type="Proteomes" id="UP000823915">
    <property type="component" value="Unassembled WGS sequence"/>
</dbReference>
<dbReference type="PANTHER" id="PTHR11265:SF0">
    <property type="entry name" value="12S RRNA N4-METHYLCYTIDINE METHYLTRANSFERASE"/>
    <property type="match status" value="1"/>
</dbReference>
<dbReference type="InterPro" id="IPR002903">
    <property type="entry name" value="RsmH"/>
</dbReference>
<dbReference type="GO" id="GO:0071424">
    <property type="term" value="F:rRNA (cytosine-N4-)-methyltransferase activity"/>
    <property type="evidence" value="ECO:0007669"/>
    <property type="project" value="UniProtKB-UniRule"/>
</dbReference>
<sequence length="308" mass="34139">MEFHHKPVLFHETIEALAIQPEGIYIDGTMGGGGHSEAILQRLTTGKLLSIDQDPDAMRAAGERLASYPQSIRVQGNFAQMRQLAESRGIQRANGVLLDIGVSSYQLDTPERGFSYHYDAPLDMRMSQEGPSAKDLVNSLSEEELSSILFRYGEERSARRIARGICQAREKAPIQTTAQLAEIVKASVPAAVRRAEGHPARKTFQALRIAVNGELDRLREGLQAGFDLLLPGGRLAVITFHSLEDRIVKQQMHDWCQGCICPKDFPVCVCGRKPQGKLLYKKGLAPSEEEVAENPRARSARLRVIEKL</sequence>
<dbReference type="EMBL" id="DXDU01000023">
    <property type="protein sequence ID" value="HIY25892.1"/>
    <property type="molecule type" value="Genomic_DNA"/>
</dbReference>
<keyword evidence="3 6" id="KW-0489">Methyltransferase</keyword>
<evidence type="ECO:0000256" key="4">
    <source>
        <dbReference type="ARBA" id="ARBA00022679"/>
    </source>
</evidence>
<comment type="catalytic activity">
    <reaction evidence="6">
        <text>cytidine(1402) in 16S rRNA + S-adenosyl-L-methionine = N(4)-methylcytidine(1402) in 16S rRNA + S-adenosyl-L-homocysteine + H(+)</text>
        <dbReference type="Rhea" id="RHEA:42928"/>
        <dbReference type="Rhea" id="RHEA-COMP:10286"/>
        <dbReference type="Rhea" id="RHEA-COMP:10287"/>
        <dbReference type="ChEBI" id="CHEBI:15378"/>
        <dbReference type="ChEBI" id="CHEBI:57856"/>
        <dbReference type="ChEBI" id="CHEBI:59789"/>
        <dbReference type="ChEBI" id="CHEBI:74506"/>
        <dbReference type="ChEBI" id="CHEBI:82748"/>
        <dbReference type="EC" id="2.1.1.199"/>
    </reaction>
</comment>
<evidence type="ECO:0000256" key="1">
    <source>
        <dbReference type="ARBA" id="ARBA00010396"/>
    </source>
</evidence>
<protein>
    <recommendedName>
        <fullName evidence="6">Ribosomal RNA small subunit methyltransferase H</fullName>
        <ecNumber evidence="6">2.1.1.199</ecNumber>
    </recommendedName>
    <alternativeName>
        <fullName evidence="6">16S rRNA m(4)C1402 methyltransferase</fullName>
    </alternativeName>
    <alternativeName>
        <fullName evidence="6">rRNA (cytosine-N(4)-)-methyltransferase RsmH</fullName>
    </alternativeName>
</protein>
<reference evidence="7" key="1">
    <citation type="journal article" date="2021" name="PeerJ">
        <title>Extensive microbial diversity within the chicken gut microbiome revealed by metagenomics and culture.</title>
        <authorList>
            <person name="Gilroy R."/>
            <person name="Ravi A."/>
            <person name="Getino M."/>
            <person name="Pursley I."/>
            <person name="Horton D.L."/>
            <person name="Alikhan N.F."/>
            <person name="Baker D."/>
            <person name="Gharbi K."/>
            <person name="Hall N."/>
            <person name="Watson M."/>
            <person name="Adriaenssens E.M."/>
            <person name="Foster-Nyarko E."/>
            <person name="Jarju S."/>
            <person name="Secka A."/>
            <person name="Antonio M."/>
            <person name="Oren A."/>
            <person name="Chaudhuri R.R."/>
            <person name="La Ragione R."/>
            <person name="Hildebrand F."/>
            <person name="Pallen M.J."/>
        </authorList>
    </citation>
    <scope>NUCLEOTIDE SEQUENCE</scope>
    <source>
        <strain evidence="7">1282</strain>
    </source>
</reference>
<feature type="binding site" evidence="6">
    <location>
        <position position="99"/>
    </location>
    <ligand>
        <name>S-adenosyl-L-methionine</name>
        <dbReference type="ChEBI" id="CHEBI:59789"/>
    </ligand>
</feature>
<evidence type="ECO:0000313" key="8">
    <source>
        <dbReference type="Proteomes" id="UP000823915"/>
    </source>
</evidence>
<feature type="binding site" evidence="6">
    <location>
        <position position="78"/>
    </location>
    <ligand>
        <name>S-adenosyl-L-methionine</name>
        <dbReference type="ChEBI" id="CHEBI:59789"/>
    </ligand>
</feature>
<dbReference type="InterPro" id="IPR029063">
    <property type="entry name" value="SAM-dependent_MTases_sf"/>
</dbReference>
<dbReference type="GO" id="GO:0070475">
    <property type="term" value="P:rRNA base methylation"/>
    <property type="evidence" value="ECO:0007669"/>
    <property type="project" value="UniProtKB-UniRule"/>
</dbReference>
<organism evidence="7 8">
    <name type="scientific">Candidatus Acutalibacter pullistercoris</name>
    <dbReference type="NCBI Taxonomy" id="2838418"/>
    <lineage>
        <taxon>Bacteria</taxon>
        <taxon>Bacillati</taxon>
        <taxon>Bacillota</taxon>
        <taxon>Clostridia</taxon>
        <taxon>Eubacteriales</taxon>
        <taxon>Acutalibacteraceae</taxon>
        <taxon>Acutalibacter</taxon>
    </lineage>
</organism>
<keyword evidence="5 6" id="KW-0949">S-adenosyl-L-methionine</keyword>
<dbReference type="NCBIfam" id="TIGR00006">
    <property type="entry name" value="16S rRNA (cytosine(1402)-N(4))-methyltransferase RsmH"/>
    <property type="match status" value="1"/>
</dbReference>
<dbReference type="GO" id="GO:0005737">
    <property type="term" value="C:cytoplasm"/>
    <property type="evidence" value="ECO:0007669"/>
    <property type="project" value="UniProtKB-SubCell"/>
</dbReference>
<dbReference type="EC" id="2.1.1.199" evidence="6"/>
<keyword evidence="6" id="KW-0963">Cytoplasm</keyword>
<dbReference type="PANTHER" id="PTHR11265">
    <property type="entry name" value="S-ADENOSYL-METHYLTRANSFERASE MRAW"/>
    <property type="match status" value="1"/>
</dbReference>
<dbReference type="AlphaFoldDB" id="A0A9D1YBH1"/>
<comment type="function">
    <text evidence="6">Specifically methylates the N4 position of cytidine in position 1402 (C1402) of 16S rRNA.</text>
</comment>
<dbReference type="InterPro" id="IPR023397">
    <property type="entry name" value="SAM-dep_MeTrfase_MraW_recog"/>
</dbReference>
<dbReference type="SUPFAM" id="SSF53335">
    <property type="entry name" value="S-adenosyl-L-methionine-dependent methyltransferases"/>
    <property type="match status" value="1"/>
</dbReference>
<proteinExistence type="inferred from homology"/>
<reference evidence="7" key="2">
    <citation type="submission" date="2021-04" db="EMBL/GenBank/DDBJ databases">
        <authorList>
            <person name="Gilroy R."/>
        </authorList>
    </citation>
    <scope>NUCLEOTIDE SEQUENCE</scope>
    <source>
        <strain evidence="7">1282</strain>
    </source>
</reference>
<comment type="subcellular location">
    <subcellularLocation>
        <location evidence="6">Cytoplasm</location>
    </subcellularLocation>
</comment>
<keyword evidence="4 6" id="KW-0808">Transferase</keyword>
<feature type="binding site" evidence="6">
    <location>
        <position position="106"/>
    </location>
    <ligand>
        <name>S-adenosyl-L-methionine</name>
        <dbReference type="ChEBI" id="CHEBI:59789"/>
    </ligand>
</feature>
<dbReference type="Gene3D" id="3.40.50.150">
    <property type="entry name" value="Vaccinia Virus protein VP39"/>
    <property type="match status" value="1"/>
</dbReference>
<gene>
    <name evidence="6 7" type="primary">rsmH</name>
    <name evidence="7" type="ORF">H9838_01810</name>
</gene>
<feature type="binding site" evidence="6">
    <location>
        <begin position="33"/>
        <end position="35"/>
    </location>
    <ligand>
        <name>S-adenosyl-L-methionine</name>
        <dbReference type="ChEBI" id="CHEBI:59789"/>
    </ligand>
</feature>